<dbReference type="Gene3D" id="3.40.50.1820">
    <property type="entry name" value="alpha/beta hydrolase"/>
    <property type="match status" value="1"/>
</dbReference>
<evidence type="ECO:0000256" key="5">
    <source>
        <dbReference type="SAM" id="SignalP"/>
    </source>
</evidence>
<evidence type="ECO:0000313" key="6">
    <source>
        <dbReference type="EMBL" id="QPI37802.1"/>
    </source>
</evidence>
<dbReference type="EMBL" id="CP065047">
    <property type="protein sequence ID" value="QPI37802.1"/>
    <property type="molecule type" value="Genomic_DNA"/>
</dbReference>
<name>A0AAX1J9B0_9MYCO</name>
<accession>A0AAX1J9B0</accession>
<protein>
    <submittedName>
        <fullName evidence="6">Cutinase family protein</fullName>
    </submittedName>
</protein>
<dbReference type="Proteomes" id="UP000663583">
    <property type="component" value="Chromosome"/>
</dbReference>
<comment type="similarity">
    <text evidence="1">Belongs to the cutinase family.</text>
</comment>
<dbReference type="AlphaFoldDB" id="A0AAX1J9B0"/>
<keyword evidence="3" id="KW-0378">Hydrolase</keyword>
<dbReference type="InterPro" id="IPR029058">
    <property type="entry name" value="AB_hydrolase_fold"/>
</dbReference>
<reference evidence="6" key="1">
    <citation type="submission" date="2020-11" db="EMBL/GenBank/DDBJ databases">
        <title>Intraspecies plasmid and genomic variation of Mycobacterium kubicae revealed by the complete genome sequences of two clinical isolates.</title>
        <authorList>
            <person name="Hendrix J.R."/>
            <person name="Epperson L.E."/>
            <person name="Honda J.R."/>
            <person name="Strong M."/>
        </authorList>
    </citation>
    <scope>NUCLEOTIDE SEQUENCE</scope>
    <source>
        <strain evidence="6">JCM 13573</strain>
    </source>
</reference>
<dbReference type="KEGG" id="mku:I2456_26735"/>
<sequence>MRQGNSVTPQIHPTVRRLAAGAGIAAGVAASAIVAAPTSAAQPCPDVEVVFARGTSEPPGVGGIGTSFVDALRSRVGGRSLNVYAVNYPASNDFGSPDFPRTVVDGIRDASSHIESMANSCPQTRQVLGGFSQGAAVAGYVTSAAVPQGVPAASVPQPLSPEVANHVAAVALLGTPSPQFLSNLKAPPIAIGPLYQGKTIQLCAPGDGICGTGNDPAAHASYGANGMTAQAADFVVSHL</sequence>
<feature type="chain" id="PRO_5043410173" evidence="5">
    <location>
        <begin position="41"/>
        <end position="239"/>
    </location>
</feature>
<dbReference type="SMART" id="SM01110">
    <property type="entry name" value="Cutinase"/>
    <property type="match status" value="1"/>
</dbReference>
<evidence type="ECO:0000256" key="4">
    <source>
        <dbReference type="ARBA" id="ARBA00023157"/>
    </source>
</evidence>
<evidence type="ECO:0000256" key="3">
    <source>
        <dbReference type="ARBA" id="ARBA00022801"/>
    </source>
</evidence>
<gene>
    <name evidence="6" type="ORF">I2456_26735</name>
</gene>
<dbReference type="PANTHER" id="PTHR33630:SF9">
    <property type="entry name" value="CUTINASE 4"/>
    <property type="match status" value="1"/>
</dbReference>
<keyword evidence="2" id="KW-0719">Serine esterase</keyword>
<keyword evidence="5" id="KW-0732">Signal</keyword>
<dbReference type="PANTHER" id="PTHR33630">
    <property type="entry name" value="CUTINASE RV1984C-RELATED-RELATED"/>
    <property type="match status" value="1"/>
</dbReference>
<proteinExistence type="inferred from homology"/>
<feature type="signal peptide" evidence="5">
    <location>
        <begin position="1"/>
        <end position="40"/>
    </location>
</feature>
<evidence type="ECO:0000256" key="2">
    <source>
        <dbReference type="ARBA" id="ARBA00022487"/>
    </source>
</evidence>
<dbReference type="SUPFAM" id="SSF53474">
    <property type="entry name" value="alpha/beta-Hydrolases"/>
    <property type="match status" value="1"/>
</dbReference>
<keyword evidence="4" id="KW-1015">Disulfide bond</keyword>
<organism evidence="6 7">
    <name type="scientific">Mycobacterium kubicae</name>
    <dbReference type="NCBI Taxonomy" id="120959"/>
    <lineage>
        <taxon>Bacteria</taxon>
        <taxon>Bacillati</taxon>
        <taxon>Actinomycetota</taxon>
        <taxon>Actinomycetes</taxon>
        <taxon>Mycobacteriales</taxon>
        <taxon>Mycobacteriaceae</taxon>
        <taxon>Mycobacterium</taxon>
        <taxon>Mycobacterium simiae complex</taxon>
    </lineage>
</organism>
<dbReference type="Pfam" id="PF01083">
    <property type="entry name" value="Cutinase"/>
    <property type="match status" value="1"/>
</dbReference>
<evidence type="ECO:0000256" key="1">
    <source>
        <dbReference type="ARBA" id="ARBA00007534"/>
    </source>
</evidence>
<evidence type="ECO:0000313" key="7">
    <source>
        <dbReference type="Proteomes" id="UP000663583"/>
    </source>
</evidence>
<dbReference type="GO" id="GO:0052689">
    <property type="term" value="F:carboxylic ester hydrolase activity"/>
    <property type="evidence" value="ECO:0007669"/>
    <property type="project" value="UniProtKB-KW"/>
</dbReference>
<dbReference type="InterPro" id="IPR000675">
    <property type="entry name" value="Cutinase/axe"/>
</dbReference>